<reference evidence="2 3" key="1">
    <citation type="journal article" date="2019" name="Sci. Rep.">
        <title>Orb-weaving spider Araneus ventricosus genome elucidates the spidroin gene catalogue.</title>
        <authorList>
            <person name="Kono N."/>
            <person name="Nakamura H."/>
            <person name="Ohtoshi R."/>
            <person name="Moran D.A.P."/>
            <person name="Shinohara A."/>
            <person name="Yoshida Y."/>
            <person name="Fujiwara M."/>
            <person name="Mori M."/>
            <person name="Tomita M."/>
            <person name="Arakawa K."/>
        </authorList>
    </citation>
    <scope>NUCLEOTIDE SEQUENCE [LARGE SCALE GENOMIC DNA]</scope>
</reference>
<feature type="compositionally biased region" description="Basic residues" evidence="1">
    <location>
        <begin position="32"/>
        <end position="46"/>
    </location>
</feature>
<gene>
    <name evidence="2" type="ORF">AVEN_66800_1</name>
</gene>
<protein>
    <submittedName>
        <fullName evidence="2">Uncharacterized protein</fullName>
    </submittedName>
</protein>
<evidence type="ECO:0000256" key="1">
    <source>
        <dbReference type="SAM" id="MobiDB-lite"/>
    </source>
</evidence>
<sequence length="87" mass="9547">MNMAMDRNILKNLGDTGKVAECKGRKNFSGGGKKRRKSSGGKKRKKSSGEKKMAENDEGGSPRKAQQVMNKLKIKQYSEPTGQITSD</sequence>
<feature type="region of interest" description="Disordered" evidence="1">
    <location>
        <begin position="1"/>
        <end position="68"/>
    </location>
</feature>
<dbReference type="AlphaFoldDB" id="A0A4Y2DNT3"/>
<organism evidence="2 3">
    <name type="scientific">Araneus ventricosus</name>
    <name type="common">Orbweaver spider</name>
    <name type="synonym">Epeira ventricosa</name>
    <dbReference type="NCBI Taxonomy" id="182803"/>
    <lineage>
        <taxon>Eukaryota</taxon>
        <taxon>Metazoa</taxon>
        <taxon>Ecdysozoa</taxon>
        <taxon>Arthropoda</taxon>
        <taxon>Chelicerata</taxon>
        <taxon>Arachnida</taxon>
        <taxon>Araneae</taxon>
        <taxon>Araneomorphae</taxon>
        <taxon>Entelegynae</taxon>
        <taxon>Araneoidea</taxon>
        <taxon>Araneidae</taxon>
        <taxon>Araneus</taxon>
    </lineage>
</organism>
<accession>A0A4Y2DNT3</accession>
<comment type="caution">
    <text evidence="2">The sequence shown here is derived from an EMBL/GenBank/DDBJ whole genome shotgun (WGS) entry which is preliminary data.</text>
</comment>
<name>A0A4Y2DNT3_ARAVE</name>
<dbReference type="Proteomes" id="UP000499080">
    <property type="component" value="Unassembled WGS sequence"/>
</dbReference>
<keyword evidence="3" id="KW-1185">Reference proteome</keyword>
<proteinExistence type="predicted"/>
<evidence type="ECO:0000313" key="2">
    <source>
        <dbReference type="EMBL" id="GBM18430.1"/>
    </source>
</evidence>
<evidence type="ECO:0000313" key="3">
    <source>
        <dbReference type="Proteomes" id="UP000499080"/>
    </source>
</evidence>
<dbReference type="EMBL" id="BGPR01000404">
    <property type="protein sequence ID" value="GBM18430.1"/>
    <property type="molecule type" value="Genomic_DNA"/>
</dbReference>